<dbReference type="PANTHER" id="PTHR24198:SF165">
    <property type="entry name" value="ANKYRIN REPEAT-CONTAINING PROTEIN-RELATED"/>
    <property type="match status" value="1"/>
</dbReference>
<dbReference type="InterPro" id="IPR002110">
    <property type="entry name" value="Ankyrin_rpt"/>
</dbReference>
<gene>
    <name evidence="4" type="ORF">PHYSODRAFT_372741</name>
</gene>
<dbReference type="RefSeq" id="XP_009516387.1">
    <property type="nucleotide sequence ID" value="XM_009518092.1"/>
</dbReference>
<dbReference type="PROSITE" id="PS50088">
    <property type="entry name" value="ANK_REPEAT"/>
    <property type="match status" value="2"/>
</dbReference>
<organism evidence="4 5">
    <name type="scientific">Phytophthora sojae (strain P6497)</name>
    <name type="common">Soybean stem and root rot agent</name>
    <name type="synonym">Phytophthora megasperma f. sp. glycines</name>
    <dbReference type="NCBI Taxonomy" id="1094619"/>
    <lineage>
        <taxon>Eukaryota</taxon>
        <taxon>Sar</taxon>
        <taxon>Stramenopiles</taxon>
        <taxon>Oomycota</taxon>
        <taxon>Peronosporomycetes</taxon>
        <taxon>Peronosporales</taxon>
        <taxon>Peronosporaceae</taxon>
        <taxon>Phytophthora</taxon>
    </lineage>
</organism>
<dbReference type="InterPro" id="IPR036770">
    <property type="entry name" value="Ankyrin_rpt-contain_sf"/>
</dbReference>
<feature type="repeat" description="ANK" evidence="3">
    <location>
        <begin position="60"/>
        <end position="92"/>
    </location>
</feature>
<feature type="non-terminal residue" evidence="4">
    <location>
        <position position="1"/>
    </location>
</feature>
<dbReference type="SMART" id="SM00248">
    <property type="entry name" value="ANK"/>
    <property type="match status" value="2"/>
</dbReference>
<dbReference type="SMR" id="G4YHK7"/>
<dbReference type="InParanoid" id="G4YHK7"/>
<reference evidence="4 5" key="1">
    <citation type="journal article" date="2006" name="Science">
        <title>Phytophthora genome sequences uncover evolutionary origins and mechanisms of pathogenesis.</title>
        <authorList>
            <person name="Tyler B.M."/>
            <person name="Tripathy S."/>
            <person name="Zhang X."/>
            <person name="Dehal P."/>
            <person name="Jiang R.H."/>
            <person name="Aerts A."/>
            <person name="Arredondo F.D."/>
            <person name="Baxter L."/>
            <person name="Bensasson D."/>
            <person name="Beynon J.L."/>
            <person name="Chapman J."/>
            <person name="Damasceno C.M."/>
            <person name="Dorrance A.E."/>
            <person name="Dou D."/>
            <person name="Dickerman A.W."/>
            <person name="Dubchak I.L."/>
            <person name="Garbelotto M."/>
            <person name="Gijzen M."/>
            <person name="Gordon S.G."/>
            <person name="Govers F."/>
            <person name="Grunwald N.J."/>
            <person name="Huang W."/>
            <person name="Ivors K.L."/>
            <person name="Jones R.W."/>
            <person name="Kamoun S."/>
            <person name="Krampis K."/>
            <person name="Lamour K.H."/>
            <person name="Lee M.K."/>
            <person name="McDonald W.H."/>
            <person name="Medina M."/>
            <person name="Meijer H.J."/>
            <person name="Nordberg E.K."/>
            <person name="Maclean D.J."/>
            <person name="Ospina-Giraldo M.D."/>
            <person name="Morris P.F."/>
            <person name="Phuntumart V."/>
            <person name="Putnam N.H."/>
            <person name="Rash S."/>
            <person name="Rose J.K."/>
            <person name="Sakihama Y."/>
            <person name="Salamov A.A."/>
            <person name="Savidor A."/>
            <person name="Scheuring C.F."/>
            <person name="Smith B.M."/>
            <person name="Sobral B.W."/>
            <person name="Terry A."/>
            <person name="Torto-Alalibo T.A."/>
            <person name="Win J."/>
            <person name="Xu Z."/>
            <person name="Zhang H."/>
            <person name="Grigoriev I.V."/>
            <person name="Rokhsar D.S."/>
            <person name="Boore J.L."/>
        </authorList>
    </citation>
    <scope>NUCLEOTIDE SEQUENCE [LARGE SCALE GENOMIC DNA]</scope>
    <source>
        <strain evidence="4 5">P6497</strain>
    </source>
</reference>
<dbReference type="SUPFAM" id="SSF48403">
    <property type="entry name" value="Ankyrin repeat"/>
    <property type="match status" value="1"/>
</dbReference>
<dbReference type="AlphaFoldDB" id="G4YHK7"/>
<feature type="repeat" description="ANK" evidence="3">
    <location>
        <begin position="27"/>
        <end position="59"/>
    </location>
</feature>
<dbReference type="Pfam" id="PF12796">
    <property type="entry name" value="Ank_2"/>
    <property type="match status" value="1"/>
</dbReference>
<name>G4YHK7_PHYSP</name>
<dbReference type="PANTHER" id="PTHR24198">
    <property type="entry name" value="ANKYRIN REPEAT AND PROTEIN KINASE DOMAIN-CONTAINING PROTEIN"/>
    <property type="match status" value="1"/>
</dbReference>
<dbReference type="GeneID" id="20650383"/>
<sequence>AATGDLATVKALLDGGDCVSVDMADTNGFTPLMIAAQAGHGSVMQVLFENGARAGETAADGNTALHLAARNGHLEACRILISEEADVNAVNEAGLDALMDAAQTGN</sequence>
<protein>
    <submittedName>
        <fullName evidence="4">Uncharacterized protein</fullName>
    </submittedName>
</protein>
<evidence type="ECO:0000313" key="5">
    <source>
        <dbReference type="Proteomes" id="UP000002640"/>
    </source>
</evidence>
<keyword evidence="5" id="KW-1185">Reference proteome</keyword>
<evidence type="ECO:0000256" key="1">
    <source>
        <dbReference type="ARBA" id="ARBA00022737"/>
    </source>
</evidence>
<keyword evidence="2 3" id="KW-0040">ANK repeat</keyword>
<keyword evidence="1" id="KW-0677">Repeat</keyword>
<dbReference type="EMBL" id="JH159151">
    <property type="protein sequence ID" value="EGZ29112.1"/>
    <property type="molecule type" value="Genomic_DNA"/>
</dbReference>
<dbReference type="Proteomes" id="UP000002640">
    <property type="component" value="Unassembled WGS sequence"/>
</dbReference>
<dbReference type="KEGG" id="psoj:PHYSODRAFT_372741"/>
<accession>G4YHK7</accession>
<feature type="non-terminal residue" evidence="4">
    <location>
        <position position="106"/>
    </location>
</feature>
<proteinExistence type="predicted"/>
<evidence type="ECO:0000256" key="2">
    <source>
        <dbReference type="ARBA" id="ARBA00023043"/>
    </source>
</evidence>
<dbReference type="Gene3D" id="1.25.40.20">
    <property type="entry name" value="Ankyrin repeat-containing domain"/>
    <property type="match status" value="2"/>
</dbReference>
<evidence type="ECO:0000256" key="3">
    <source>
        <dbReference type="PROSITE-ProRule" id="PRU00023"/>
    </source>
</evidence>
<dbReference type="PROSITE" id="PS50297">
    <property type="entry name" value="ANK_REP_REGION"/>
    <property type="match status" value="2"/>
</dbReference>
<evidence type="ECO:0000313" key="4">
    <source>
        <dbReference type="EMBL" id="EGZ29112.1"/>
    </source>
</evidence>